<reference evidence="3" key="1">
    <citation type="submission" date="2017-02" db="EMBL/GenBank/DDBJ databases">
        <authorList>
            <person name="Varghese N."/>
            <person name="Submissions S."/>
        </authorList>
    </citation>
    <scope>NUCLEOTIDE SEQUENCE [LARGE SCALE GENOMIC DNA]</scope>
    <source>
        <strain evidence="3">ATCC BAA-34</strain>
    </source>
</reference>
<dbReference type="SUPFAM" id="SSF160246">
    <property type="entry name" value="EspE N-terminal domain-like"/>
    <property type="match status" value="1"/>
</dbReference>
<evidence type="ECO:0000313" key="2">
    <source>
        <dbReference type="EMBL" id="SJZ83886.1"/>
    </source>
</evidence>
<dbReference type="Proteomes" id="UP000190102">
    <property type="component" value="Unassembled WGS sequence"/>
</dbReference>
<keyword evidence="3" id="KW-1185">Reference proteome</keyword>
<evidence type="ECO:0000259" key="1">
    <source>
        <dbReference type="Pfam" id="PF14332"/>
    </source>
</evidence>
<dbReference type="PANTHER" id="PTHR36304">
    <property type="entry name" value="DOMAIN GTPASE-ACTIVATING PROTEIN, PUTATIVE-RELATED-RELATED"/>
    <property type="match status" value="1"/>
</dbReference>
<organism evidence="2 3">
    <name type="scientific">Trichlorobacter thiogenes</name>
    <dbReference type="NCBI Taxonomy" id="115783"/>
    <lineage>
        <taxon>Bacteria</taxon>
        <taxon>Pseudomonadati</taxon>
        <taxon>Thermodesulfobacteriota</taxon>
        <taxon>Desulfuromonadia</taxon>
        <taxon>Geobacterales</taxon>
        <taxon>Geobacteraceae</taxon>
        <taxon>Trichlorobacter</taxon>
    </lineage>
</organism>
<evidence type="ECO:0000313" key="3">
    <source>
        <dbReference type="Proteomes" id="UP000190102"/>
    </source>
</evidence>
<protein>
    <recommendedName>
        <fullName evidence="1">PatA-like N-terminal domain-containing protein</fullName>
    </recommendedName>
</protein>
<gene>
    <name evidence="2" type="ORF">SAMN02745119_01771</name>
</gene>
<dbReference type="EMBL" id="FUWR01000008">
    <property type="protein sequence ID" value="SJZ83886.1"/>
    <property type="molecule type" value="Genomic_DNA"/>
</dbReference>
<dbReference type="AlphaFoldDB" id="A0A1T4NXW3"/>
<dbReference type="RefSeq" id="WP_078790071.1">
    <property type="nucleotide sequence ID" value="NZ_FUWR01000008.1"/>
</dbReference>
<name>A0A1T4NXW3_9BACT</name>
<dbReference type="PANTHER" id="PTHR36304:SF4">
    <property type="entry name" value="DUF4388 DOMAIN-CONTAINING PROTEIN"/>
    <property type="match status" value="1"/>
</dbReference>
<dbReference type="InterPro" id="IPR025497">
    <property type="entry name" value="PatA-like_N"/>
</dbReference>
<dbReference type="Pfam" id="PF14332">
    <property type="entry name" value="DUF4388"/>
    <property type="match status" value="1"/>
</dbReference>
<dbReference type="OrthoDB" id="5392507at2"/>
<proteinExistence type="predicted"/>
<feature type="domain" description="PatA-like N-terminal" evidence="1">
    <location>
        <begin position="4"/>
        <end position="170"/>
    </location>
</feature>
<dbReference type="STRING" id="115783.SAMN02745119_01771"/>
<sequence length="403" mass="44015">MAFSGDLEHLSIVDVIQLLHSTRKTGTLKVEGRKGDISVAFSDGYIVGASHYSKGALIGTILMEAGVIDAETLQKALDIQQQAGEDRKPLVATLLENGLADRDAAYRGLESLIELAIVEILTWKKGNFALQVDEILVCDEFRYFPDNLDQEFTLPTEHVLMDALRIFDEKMRDGLLQMEEEPHATPASEQADSSTLLSADDLGLGDLDAVKRKPPAFHEALKDQPTSDLLQSKFNAVLKDTSASLKQVTTLPETARILLETVSALFPRALTLVVWDTELVAERGIGMTTPREEGPGPVMGFKIPLNIGTLFRFILDKGLLFYGKSEDQALKEYLYPVIGAPADPTLLLLPLKMGKKVIALIYADFGAQPAAEINTVQLEGCAEHAGMAIESALLRKQRATKNG</sequence>
<dbReference type="InterPro" id="IPR037257">
    <property type="entry name" value="T2SS_E_N_sf"/>
</dbReference>
<accession>A0A1T4NXW3</accession>